<dbReference type="EMBL" id="JBITGY010000020">
    <property type="protein sequence ID" value="MFI6505554.1"/>
    <property type="molecule type" value="Genomic_DNA"/>
</dbReference>
<name>A0ABW7ZBL3_9ACTN</name>
<organism evidence="3 4">
    <name type="scientific">Nonomuraea typhae</name>
    <dbReference type="NCBI Taxonomy" id="2603600"/>
    <lineage>
        <taxon>Bacteria</taxon>
        <taxon>Bacillati</taxon>
        <taxon>Actinomycetota</taxon>
        <taxon>Actinomycetes</taxon>
        <taxon>Streptosporangiales</taxon>
        <taxon>Streptosporangiaceae</taxon>
        <taxon>Nonomuraea</taxon>
    </lineage>
</organism>
<keyword evidence="1" id="KW-1133">Transmembrane helix</keyword>
<evidence type="ECO:0000259" key="2">
    <source>
        <dbReference type="Pfam" id="PF09990"/>
    </source>
</evidence>
<reference evidence="3 4" key="1">
    <citation type="submission" date="2024-10" db="EMBL/GenBank/DDBJ databases">
        <title>The Natural Products Discovery Center: Release of the First 8490 Sequenced Strains for Exploring Actinobacteria Biosynthetic Diversity.</title>
        <authorList>
            <person name="Kalkreuter E."/>
            <person name="Kautsar S.A."/>
            <person name="Yang D."/>
            <person name="Bader C.D."/>
            <person name="Teijaro C.N."/>
            <person name="Fluegel L."/>
            <person name="Davis C.M."/>
            <person name="Simpson J.R."/>
            <person name="Lauterbach L."/>
            <person name="Steele A.D."/>
            <person name="Gui C."/>
            <person name="Meng S."/>
            <person name="Li G."/>
            <person name="Viehrig K."/>
            <person name="Ye F."/>
            <person name="Su P."/>
            <person name="Kiefer A.F."/>
            <person name="Nichols A."/>
            <person name="Cepeda A.J."/>
            <person name="Yan W."/>
            <person name="Fan B."/>
            <person name="Jiang Y."/>
            <person name="Adhikari A."/>
            <person name="Zheng C.-J."/>
            <person name="Schuster L."/>
            <person name="Cowan T.M."/>
            <person name="Smanski M.J."/>
            <person name="Chevrette M.G."/>
            <person name="De Carvalho L.P.S."/>
            <person name="Shen B."/>
        </authorList>
    </citation>
    <scope>NUCLEOTIDE SEQUENCE [LARGE SCALE GENOMIC DNA]</scope>
    <source>
        <strain evidence="3 4">NPDC050545</strain>
    </source>
</reference>
<proteinExistence type="predicted"/>
<dbReference type="RefSeq" id="WP_397091799.1">
    <property type="nucleotide sequence ID" value="NZ_JBITGY010000020.1"/>
</dbReference>
<feature type="transmembrane region" description="Helical" evidence="1">
    <location>
        <begin position="89"/>
        <end position="109"/>
    </location>
</feature>
<evidence type="ECO:0000313" key="3">
    <source>
        <dbReference type="EMBL" id="MFI6505554.1"/>
    </source>
</evidence>
<keyword evidence="4" id="KW-1185">Reference proteome</keyword>
<dbReference type="InterPro" id="IPR019251">
    <property type="entry name" value="DUF2231_TM"/>
</dbReference>
<accession>A0ABW7ZBL3</accession>
<keyword evidence="1" id="KW-0472">Membrane</keyword>
<feature type="transmembrane region" description="Helical" evidence="1">
    <location>
        <begin position="13"/>
        <end position="35"/>
    </location>
</feature>
<evidence type="ECO:0000256" key="1">
    <source>
        <dbReference type="SAM" id="Phobius"/>
    </source>
</evidence>
<keyword evidence="1" id="KW-0812">Transmembrane</keyword>
<sequence length="149" mass="15788">MFDQILGLPAHPLIIHFTVVLTPLLVAVSVVYALVARWRPQLAWAVVGLSVAAPAAVFAAWRSGLRLKQVRFADVEGVLGERLATHQSFAVPLLISTVALGVLSLLLVFAARNKTVAMVLSGLTVAAAMVSAYYVVRAGDSGARAVWSL</sequence>
<protein>
    <submittedName>
        <fullName evidence="3">DUF2231 domain-containing protein</fullName>
    </submittedName>
</protein>
<evidence type="ECO:0000313" key="4">
    <source>
        <dbReference type="Proteomes" id="UP001612741"/>
    </source>
</evidence>
<comment type="caution">
    <text evidence="3">The sequence shown here is derived from an EMBL/GenBank/DDBJ whole genome shotgun (WGS) entry which is preliminary data.</text>
</comment>
<dbReference type="Pfam" id="PF09990">
    <property type="entry name" value="DUF2231"/>
    <property type="match status" value="1"/>
</dbReference>
<dbReference type="Proteomes" id="UP001612741">
    <property type="component" value="Unassembled WGS sequence"/>
</dbReference>
<feature type="transmembrane region" description="Helical" evidence="1">
    <location>
        <begin position="116"/>
        <end position="136"/>
    </location>
</feature>
<feature type="domain" description="DUF2231" evidence="2">
    <location>
        <begin position="7"/>
        <end position="148"/>
    </location>
</feature>
<feature type="transmembrane region" description="Helical" evidence="1">
    <location>
        <begin position="42"/>
        <end position="61"/>
    </location>
</feature>
<gene>
    <name evidence="3" type="ORF">ACIBG2_49805</name>
</gene>